<reference evidence="3 4" key="1">
    <citation type="submission" date="2015-07" db="EMBL/GenBank/DDBJ databases">
        <title>Comparative genomics of the Sigatoka disease complex on banana suggests a link between parallel evolutionary changes in Pseudocercospora fijiensis and Pseudocercospora eumusae and increased virulence on the banana host.</title>
        <authorList>
            <person name="Chang T.-C."/>
            <person name="Salvucci A."/>
            <person name="Crous P.W."/>
            <person name="Stergiopoulos I."/>
        </authorList>
    </citation>
    <scope>NUCLEOTIDE SEQUENCE [LARGE SCALE GENOMIC DNA]</scope>
    <source>
        <strain evidence="3 4">CBS 114824</strain>
    </source>
</reference>
<organism evidence="3 4">
    <name type="scientific">Pseudocercospora eumusae</name>
    <dbReference type="NCBI Taxonomy" id="321146"/>
    <lineage>
        <taxon>Eukaryota</taxon>
        <taxon>Fungi</taxon>
        <taxon>Dikarya</taxon>
        <taxon>Ascomycota</taxon>
        <taxon>Pezizomycotina</taxon>
        <taxon>Dothideomycetes</taxon>
        <taxon>Dothideomycetidae</taxon>
        <taxon>Mycosphaerellales</taxon>
        <taxon>Mycosphaerellaceae</taxon>
        <taxon>Pseudocercospora</taxon>
    </lineage>
</organism>
<dbReference type="EMBL" id="LFZN01000044">
    <property type="protein sequence ID" value="KXT02242.1"/>
    <property type="molecule type" value="Genomic_DNA"/>
</dbReference>
<evidence type="ECO:0000256" key="2">
    <source>
        <dbReference type="SAM" id="MobiDB-lite"/>
    </source>
</evidence>
<evidence type="ECO:0000313" key="4">
    <source>
        <dbReference type="Proteomes" id="UP000070133"/>
    </source>
</evidence>
<sequence>MLACFVDMLTYCRTNAANTNSAILMAGRYTYGEQVANRASTASENSLPRQATTLQPTRARQRPTSIPRSEWNQILMVEQAIQHFEFRFEEFMRSQSRLLEEIRSELEELRTATKKLEAKMKRLEGYADQLDIHGLSERMEIMRLDETAFRRAGDKIAKLEPMLEGMEKFAERLDQHPSPDRETPDSPDHACGRTALQAFFHALDHFGEVFNGYADHETGNEIDRSHQ</sequence>
<keyword evidence="1" id="KW-0175">Coiled coil</keyword>
<feature type="region of interest" description="Disordered" evidence="2">
    <location>
        <begin position="39"/>
        <end position="65"/>
    </location>
</feature>
<accession>A0A139HIM3</accession>
<proteinExistence type="predicted"/>
<keyword evidence="4" id="KW-1185">Reference proteome</keyword>
<name>A0A139HIM3_9PEZI</name>
<protein>
    <submittedName>
        <fullName evidence="3">Uncharacterized protein</fullName>
    </submittedName>
</protein>
<dbReference type="Proteomes" id="UP000070133">
    <property type="component" value="Unassembled WGS sequence"/>
</dbReference>
<feature type="coiled-coil region" evidence="1">
    <location>
        <begin position="92"/>
        <end position="129"/>
    </location>
</feature>
<dbReference type="AlphaFoldDB" id="A0A139HIM3"/>
<gene>
    <name evidence="3" type="ORF">AC578_5088</name>
</gene>
<evidence type="ECO:0000256" key="1">
    <source>
        <dbReference type="SAM" id="Coils"/>
    </source>
</evidence>
<comment type="caution">
    <text evidence="3">The sequence shown here is derived from an EMBL/GenBank/DDBJ whole genome shotgun (WGS) entry which is preliminary data.</text>
</comment>
<evidence type="ECO:0000313" key="3">
    <source>
        <dbReference type="EMBL" id="KXT02242.1"/>
    </source>
</evidence>